<dbReference type="KEGG" id="vei:Veis_4056"/>
<sequence length="267" mass="27782">MNHPMSHPMNHPMRHPVTVLVAPRSHPVSQRPTRCPADARAVTLALGLSLPVRLLTAGAMPEQVARDYLALGAGQIDILPCADDSLLLPALLPALRAADWVLTGTRSAVDHGSGVLPHALAAALQRPLVTEVLALQIEGASGIVTQALPRGARRRLRVQAPALLAVSAAAAPALRHSLADAMAGRIRHGAGAGDTAPAPLGPPCGQRVPANQRRQVLQATIVQSGHARMLGAIAPATTGGTIVRDGTAHTKAQAVLDYLRRHSLVSF</sequence>
<dbReference type="OrthoDB" id="5598152at2"/>
<dbReference type="AlphaFoldDB" id="A1WQ54"/>
<dbReference type="Gene3D" id="3.40.50.620">
    <property type="entry name" value="HUPs"/>
    <property type="match status" value="1"/>
</dbReference>
<dbReference type="SUPFAM" id="SSF52402">
    <property type="entry name" value="Adenine nucleotide alpha hydrolases-like"/>
    <property type="match status" value="1"/>
</dbReference>
<accession>A1WQ54</accession>
<organism evidence="1 2">
    <name type="scientific">Verminephrobacter eiseniae (strain EF01-2)</name>
    <dbReference type="NCBI Taxonomy" id="391735"/>
    <lineage>
        <taxon>Bacteria</taxon>
        <taxon>Pseudomonadati</taxon>
        <taxon>Pseudomonadota</taxon>
        <taxon>Betaproteobacteria</taxon>
        <taxon>Burkholderiales</taxon>
        <taxon>Comamonadaceae</taxon>
        <taxon>Verminephrobacter</taxon>
    </lineage>
</organism>
<dbReference type="InterPro" id="IPR014729">
    <property type="entry name" value="Rossmann-like_a/b/a_fold"/>
</dbReference>
<dbReference type="eggNOG" id="COG2086">
    <property type="taxonomic scope" value="Bacteria"/>
</dbReference>
<evidence type="ECO:0000313" key="1">
    <source>
        <dbReference type="EMBL" id="ABM59761.1"/>
    </source>
</evidence>
<reference evidence="2" key="1">
    <citation type="submission" date="2006-12" db="EMBL/GenBank/DDBJ databases">
        <title>Complete sequence of chromosome 1 of Verminephrobacter eiseniae EF01-2.</title>
        <authorList>
            <person name="Copeland A."/>
            <person name="Lucas S."/>
            <person name="Lapidus A."/>
            <person name="Barry K."/>
            <person name="Detter J.C."/>
            <person name="Glavina del Rio T."/>
            <person name="Dalin E."/>
            <person name="Tice H."/>
            <person name="Pitluck S."/>
            <person name="Chertkov O."/>
            <person name="Brettin T."/>
            <person name="Bruce D."/>
            <person name="Han C."/>
            <person name="Tapia R."/>
            <person name="Gilna P."/>
            <person name="Schmutz J."/>
            <person name="Larimer F."/>
            <person name="Land M."/>
            <person name="Hauser L."/>
            <person name="Kyrpides N."/>
            <person name="Kim E."/>
            <person name="Stahl D."/>
            <person name="Richardson P."/>
        </authorList>
    </citation>
    <scope>NUCLEOTIDE SEQUENCE [LARGE SCALE GENOMIC DNA]</scope>
    <source>
        <strain evidence="2">EF01-2</strain>
    </source>
</reference>
<proteinExistence type="predicted"/>
<gene>
    <name evidence="1" type="ordered locus">Veis_4056</name>
</gene>
<name>A1WQ54_VEREI</name>
<dbReference type="Proteomes" id="UP000000374">
    <property type="component" value="Chromosome"/>
</dbReference>
<protein>
    <submittedName>
        <fullName evidence="1">Electron transfer flavoprotein, beta subunit</fullName>
    </submittedName>
</protein>
<dbReference type="EMBL" id="CP000542">
    <property type="protein sequence ID" value="ABM59761.1"/>
    <property type="molecule type" value="Genomic_DNA"/>
</dbReference>
<evidence type="ECO:0000313" key="2">
    <source>
        <dbReference type="Proteomes" id="UP000000374"/>
    </source>
</evidence>
<dbReference type="STRING" id="391735.Veis_4056"/>
<keyword evidence="2" id="KW-1185">Reference proteome</keyword>
<dbReference type="HOGENOM" id="CLU_091028_0_0_4"/>